<evidence type="ECO:0000256" key="7">
    <source>
        <dbReference type="SAM" id="MobiDB-lite"/>
    </source>
</evidence>
<evidence type="ECO:0000259" key="8">
    <source>
        <dbReference type="PROSITE" id="PS50071"/>
    </source>
</evidence>
<dbReference type="FunFam" id="1.10.10.60:FF:000679">
    <property type="entry name" value="Homeobox protein aristaless"/>
    <property type="match status" value="1"/>
</dbReference>
<reference evidence="9" key="1">
    <citation type="submission" date="2022-12" db="EMBL/GenBank/DDBJ databases">
        <title>Chromosome-level genome assembly of the bean flower thrips Megalurothrips usitatus.</title>
        <authorList>
            <person name="Ma L."/>
            <person name="Liu Q."/>
            <person name="Li H."/>
            <person name="Cai W."/>
        </authorList>
    </citation>
    <scope>NUCLEOTIDE SEQUENCE</scope>
    <source>
        <strain evidence="9">Cailab_2022a</strain>
    </source>
</reference>
<evidence type="ECO:0000256" key="1">
    <source>
        <dbReference type="ARBA" id="ARBA00004123"/>
    </source>
</evidence>
<dbReference type="SMART" id="SM00389">
    <property type="entry name" value="HOX"/>
    <property type="match status" value="1"/>
</dbReference>
<evidence type="ECO:0000256" key="3">
    <source>
        <dbReference type="ARBA" id="ARBA00023155"/>
    </source>
</evidence>
<dbReference type="SUPFAM" id="SSF46689">
    <property type="entry name" value="Homeodomain-like"/>
    <property type="match status" value="1"/>
</dbReference>
<name>A0AAV7XVS4_9NEOP</name>
<gene>
    <name evidence="9" type="ORF">ONE63_006384</name>
</gene>
<feature type="compositionally biased region" description="Gly residues" evidence="7">
    <location>
        <begin position="109"/>
        <end position="143"/>
    </location>
</feature>
<accession>A0AAV7XVS4</accession>
<dbReference type="Pfam" id="PF00046">
    <property type="entry name" value="Homeodomain"/>
    <property type="match status" value="1"/>
</dbReference>
<feature type="DNA-binding region" description="Homeobox" evidence="5">
    <location>
        <begin position="39"/>
        <end position="98"/>
    </location>
</feature>
<protein>
    <recommendedName>
        <fullName evidence="8">Homeobox domain-containing protein</fullName>
    </recommendedName>
</protein>
<feature type="region of interest" description="Disordered" evidence="7">
    <location>
        <begin position="93"/>
        <end position="172"/>
    </location>
</feature>
<dbReference type="PANTHER" id="PTHR24329">
    <property type="entry name" value="HOMEOBOX PROTEIN ARISTALESS"/>
    <property type="match status" value="1"/>
</dbReference>
<dbReference type="Proteomes" id="UP001075354">
    <property type="component" value="Chromosome 3"/>
</dbReference>
<feature type="region of interest" description="Disordered" evidence="7">
    <location>
        <begin position="1"/>
        <end position="29"/>
    </location>
</feature>
<keyword evidence="10" id="KW-1185">Reference proteome</keyword>
<evidence type="ECO:0000313" key="9">
    <source>
        <dbReference type="EMBL" id="KAJ1529617.1"/>
    </source>
</evidence>
<dbReference type="GO" id="GO:0000981">
    <property type="term" value="F:DNA-binding transcription factor activity, RNA polymerase II-specific"/>
    <property type="evidence" value="ECO:0007669"/>
    <property type="project" value="InterPro"/>
</dbReference>
<keyword evidence="2 5" id="KW-0238">DNA-binding</keyword>
<organism evidence="9 10">
    <name type="scientific">Megalurothrips usitatus</name>
    <name type="common">bean blossom thrips</name>
    <dbReference type="NCBI Taxonomy" id="439358"/>
    <lineage>
        <taxon>Eukaryota</taxon>
        <taxon>Metazoa</taxon>
        <taxon>Ecdysozoa</taxon>
        <taxon>Arthropoda</taxon>
        <taxon>Hexapoda</taxon>
        <taxon>Insecta</taxon>
        <taxon>Pterygota</taxon>
        <taxon>Neoptera</taxon>
        <taxon>Paraneoptera</taxon>
        <taxon>Thysanoptera</taxon>
        <taxon>Terebrantia</taxon>
        <taxon>Thripoidea</taxon>
        <taxon>Thripidae</taxon>
        <taxon>Megalurothrips</taxon>
    </lineage>
</organism>
<keyword evidence="3 5" id="KW-0371">Homeobox</keyword>
<dbReference type="PANTHER" id="PTHR24329:SF543">
    <property type="entry name" value="FI01017P-RELATED"/>
    <property type="match status" value="1"/>
</dbReference>
<comment type="subcellular location">
    <subcellularLocation>
        <location evidence="1 5 6">Nucleus</location>
    </subcellularLocation>
</comment>
<dbReference type="GO" id="GO:0005634">
    <property type="term" value="C:nucleus"/>
    <property type="evidence" value="ECO:0007669"/>
    <property type="project" value="UniProtKB-SubCell"/>
</dbReference>
<comment type="caution">
    <text evidence="9">The sequence shown here is derived from an EMBL/GenBank/DDBJ whole genome shotgun (WGS) entry which is preliminary data.</text>
</comment>
<dbReference type="CDD" id="cd00086">
    <property type="entry name" value="homeodomain"/>
    <property type="match status" value="1"/>
</dbReference>
<feature type="compositionally biased region" description="Basic and acidic residues" evidence="7">
    <location>
        <begin position="95"/>
        <end position="107"/>
    </location>
</feature>
<proteinExistence type="predicted"/>
<evidence type="ECO:0000256" key="4">
    <source>
        <dbReference type="ARBA" id="ARBA00023242"/>
    </source>
</evidence>
<evidence type="ECO:0000256" key="2">
    <source>
        <dbReference type="ARBA" id="ARBA00023125"/>
    </source>
</evidence>
<dbReference type="AlphaFoldDB" id="A0AAV7XVS4"/>
<dbReference type="PROSITE" id="PS50071">
    <property type="entry name" value="HOMEOBOX_2"/>
    <property type="match status" value="1"/>
</dbReference>
<dbReference type="InterPro" id="IPR009057">
    <property type="entry name" value="Homeodomain-like_sf"/>
</dbReference>
<dbReference type="Gene3D" id="1.10.10.60">
    <property type="entry name" value="Homeodomain-like"/>
    <property type="match status" value="1"/>
</dbReference>
<sequence>MDLDSVQSDETASGGDNSNPGSCAGGDDDQARLRLKRKLQRNRTSFTNEQIDNLEKEFERTHYPDVFARERLASKIKLPEARIQVWFSNRRAKWRREAKVRDQRRMEPSGGGNGGGGGSGSGPGSNNPGGAGVDCGSVVGQGVGPPTPGPAGPSGPVTPVGSVSPPRSLMNGGGGANGPFNCYSSITSMADSYSAMSPMSTFSMSGSHAVSPHPHPHGMGQGHGHGMGHVDSSGVGVGVGMMSSGVSCVPQRDSPSPYSCMRPHYETLGLSSGLSSGLSGGLSSYGSRPSPCSMQTAYHHQYGSALGSAGGSSTGLISPGVSVPIAVPGQTPGPDMSAQYWSRLQ</sequence>
<evidence type="ECO:0000256" key="5">
    <source>
        <dbReference type="PROSITE-ProRule" id="PRU00108"/>
    </source>
</evidence>
<dbReference type="GO" id="GO:0000977">
    <property type="term" value="F:RNA polymerase II transcription regulatory region sequence-specific DNA binding"/>
    <property type="evidence" value="ECO:0007669"/>
    <property type="project" value="TreeGrafter"/>
</dbReference>
<dbReference type="InterPro" id="IPR017970">
    <property type="entry name" value="Homeobox_CS"/>
</dbReference>
<evidence type="ECO:0000256" key="6">
    <source>
        <dbReference type="RuleBase" id="RU000682"/>
    </source>
</evidence>
<dbReference type="InterPro" id="IPR050649">
    <property type="entry name" value="Paired_Homeobox_TFs"/>
</dbReference>
<dbReference type="EMBL" id="JAPTSV010000003">
    <property type="protein sequence ID" value="KAJ1529617.1"/>
    <property type="molecule type" value="Genomic_DNA"/>
</dbReference>
<dbReference type="PROSITE" id="PS00027">
    <property type="entry name" value="HOMEOBOX_1"/>
    <property type="match status" value="1"/>
</dbReference>
<feature type="compositionally biased region" description="Polar residues" evidence="7">
    <location>
        <begin position="1"/>
        <end position="21"/>
    </location>
</feature>
<feature type="domain" description="Homeobox" evidence="8">
    <location>
        <begin position="37"/>
        <end position="97"/>
    </location>
</feature>
<feature type="compositionally biased region" description="Low complexity" evidence="7">
    <location>
        <begin position="154"/>
        <end position="166"/>
    </location>
</feature>
<evidence type="ECO:0000313" key="10">
    <source>
        <dbReference type="Proteomes" id="UP001075354"/>
    </source>
</evidence>
<keyword evidence="4 5" id="KW-0539">Nucleus</keyword>
<dbReference type="InterPro" id="IPR001356">
    <property type="entry name" value="HD"/>
</dbReference>